<dbReference type="Gene3D" id="3.40.710.10">
    <property type="entry name" value="DD-peptidase/beta-lactamase superfamily"/>
    <property type="match status" value="1"/>
</dbReference>
<evidence type="ECO:0000256" key="19">
    <source>
        <dbReference type="SAM" id="Phobius"/>
    </source>
</evidence>
<proteinExistence type="inferred from homology"/>
<feature type="transmembrane region" description="Helical" evidence="19">
    <location>
        <begin position="46"/>
        <end position="69"/>
    </location>
</feature>
<keyword evidence="10" id="KW-0378">Hydrolase</keyword>
<evidence type="ECO:0000259" key="20">
    <source>
        <dbReference type="Pfam" id="PF00905"/>
    </source>
</evidence>
<keyword evidence="19" id="KW-0812">Transmembrane</keyword>
<evidence type="ECO:0000256" key="3">
    <source>
        <dbReference type="ARBA" id="ARBA00007090"/>
    </source>
</evidence>
<evidence type="ECO:0000256" key="9">
    <source>
        <dbReference type="ARBA" id="ARBA00022679"/>
    </source>
</evidence>
<comment type="caution">
    <text evidence="22">The sequence shown here is derived from an EMBL/GenBank/DDBJ whole genome shotgun (WGS) entry which is preliminary data.</text>
</comment>
<dbReference type="PANTHER" id="PTHR32282">
    <property type="entry name" value="BINDING PROTEIN TRANSPEPTIDASE, PUTATIVE-RELATED"/>
    <property type="match status" value="1"/>
</dbReference>
<evidence type="ECO:0000256" key="7">
    <source>
        <dbReference type="ARBA" id="ARBA00022670"/>
    </source>
</evidence>
<evidence type="ECO:0000256" key="17">
    <source>
        <dbReference type="ARBA" id="ARBA00049902"/>
    </source>
</evidence>
<dbReference type="InterPro" id="IPR036950">
    <property type="entry name" value="PBP_transglycosylase"/>
</dbReference>
<evidence type="ECO:0000256" key="16">
    <source>
        <dbReference type="ARBA" id="ARBA00034000"/>
    </source>
</evidence>
<dbReference type="SUPFAM" id="SSF56601">
    <property type="entry name" value="beta-lactamase/transpeptidase-like"/>
    <property type="match status" value="1"/>
</dbReference>
<evidence type="ECO:0000256" key="18">
    <source>
        <dbReference type="SAM" id="MobiDB-lite"/>
    </source>
</evidence>
<sequence length="817" mass="92981">MSLSKSISEKLFAWLSAQGQKFRFWIAPKFTFNYWRNLGVRGWARVFLKGIMALVLFFFIFYLMVYIGFFGNMPSQRKLKAVQNNMPSEVYTADGVLIGRFFIQDRTNVKYDKIAEPAIHALIATEDARFYEHGGVDYRSLARVLIKTLLLQKETSGGGSTISQQIIKNLFPRKSLGVLSMPVNKLREAILAKRLEQVYNKQEILELYLNTVPMGGNIYGIESAARRFFSTSADSLKTEEAAVLIGLLKGTTYYHPRLHPERSKIRRNVVLAQMEKYGFLTAAQTDSLQALPLKLRYNPYSHNTGLATYFREHLREELSQWVSQVDKPNGEPYNLYTDGLKITTTLDSRAQRHAEASLKKRMYSLQIDFDKHWGKRAPWSGQPEILTAAKQRSLRYKRLKEAGASEEEINEIFNTPVKMNVFRWSGTTSRTLSPLDSIRHYLRYLNAGFLAMEPETGYIRAWVGGINHSFFKYDHVRAKRQIGSTFKPIVYAAALEKGIAPCSYFSNDRRTFPDYENWSPRNADNQYGGAYSMQGALTQSVNTVAVNVALQAGLPSVINTAKSLGITDQIPETPAIALGTMDANLLEMVTAYATLANGGYEVEPRYILKIEDRQNRVLLDYTTPEENRRKILSSQTTALLRPMLESVISQGTGRRLRSTYNLKMDIAGKTGTTQSHADGWFVGFTPDLVAGAWVGGEDRRIRFRDLKLGEGANTALPIWAGFFQRLTKEREFRGYATSKFPAIPEALRGYLNCPPYQPPAPVAPPEEERGIDKFLEKAERKLKDFFKGKKKKKKEKDWQEELEEEIERKQRGRGRGN</sequence>
<keyword evidence="14" id="KW-0511">Multifunctional enzyme</keyword>
<comment type="catalytic activity">
    <reaction evidence="17">
        <text>[GlcNAc-(1-&gt;4)-Mur2Ac(oyl-L-Ala-gamma-D-Glu-L-Lys-D-Ala-D-Ala)](n)-di-trans,octa-cis-undecaprenyl diphosphate + beta-D-GlcNAc-(1-&gt;4)-Mur2Ac(oyl-L-Ala-gamma-D-Glu-L-Lys-D-Ala-D-Ala)-di-trans,octa-cis-undecaprenyl diphosphate = [GlcNAc-(1-&gt;4)-Mur2Ac(oyl-L-Ala-gamma-D-Glu-L-Lys-D-Ala-D-Ala)](n+1)-di-trans,octa-cis-undecaprenyl diphosphate + di-trans,octa-cis-undecaprenyl diphosphate + H(+)</text>
        <dbReference type="Rhea" id="RHEA:23708"/>
        <dbReference type="Rhea" id="RHEA-COMP:9602"/>
        <dbReference type="Rhea" id="RHEA-COMP:9603"/>
        <dbReference type="ChEBI" id="CHEBI:15378"/>
        <dbReference type="ChEBI" id="CHEBI:58405"/>
        <dbReference type="ChEBI" id="CHEBI:60033"/>
        <dbReference type="ChEBI" id="CHEBI:78435"/>
        <dbReference type="EC" id="2.4.99.28"/>
    </reaction>
</comment>
<keyword evidence="8" id="KW-0328">Glycosyltransferase</keyword>
<keyword evidence="11" id="KW-0133">Cell shape</keyword>
<reference evidence="23" key="1">
    <citation type="journal article" date="2019" name="Int. J. Syst. Evol. Microbiol.">
        <title>The Global Catalogue of Microorganisms (GCM) 10K type strain sequencing project: providing services to taxonomists for standard genome sequencing and annotation.</title>
        <authorList>
            <consortium name="The Broad Institute Genomics Platform"/>
            <consortium name="The Broad Institute Genome Sequencing Center for Infectious Disease"/>
            <person name="Wu L."/>
            <person name="Ma J."/>
        </authorList>
    </citation>
    <scope>NUCLEOTIDE SEQUENCE [LARGE SCALE GENOMIC DNA]</scope>
    <source>
        <strain evidence="23">CGMCC 4.7393</strain>
    </source>
</reference>
<evidence type="ECO:0000256" key="11">
    <source>
        <dbReference type="ARBA" id="ARBA00022960"/>
    </source>
</evidence>
<evidence type="ECO:0000256" key="8">
    <source>
        <dbReference type="ARBA" id="ARBA00022676"/>
    </source>
</evidence>
<keyword evidence="9" id="KW-0808">Transferase</keyword>
<evidence type="ECO:0000256" key="12">
    <source>
        <dbReference type="ARBA" id="ARBA00022984"/>
    </source>
</evidence>
<keyword evidence="15" id="KW-0961">Cell wall biogenesis/degradation</keyword>
<comment type="subcellular location">
    <subcellularLocation>
        <location evidence="1">Cell membrane</location>
    </subcellularLocation>
</comment>
<keyword evidence="12" id="KW-0573">Peptidoglycan synthesis</keyword>
<keyword evidence="6" id="KW-0121">Carboxypeptidase</keyword>
<keyword evidence="19" id="KW-1133">Transmembrane helix</keyword>
<comment type="pathway">
    <text evidence="2">Cell wall biogenesis; peptidoglycan biosynthesis.</text>
</comment>
<dbReference type="SUPFAM" id="SSF53955">
    <property type="entry name" value="Lysozyme-like"/>
    <property type="match status" value="1"/>
</dbReference>
<evidence type="ECO:0000313" key="23">
    <source>
        <dbReference type="Proteomes" id="UP001596405"/>
    </source>
</evidence>
<evidence type="ECO:0000256" key="4">
    <source>
        <dbReference type="ARBA" id="ARBA00007739"/>
    </source>
</evidence>
<comment type="similarity">
    <text evidence="3">In the C-terminal section; belongs to the transpeptidase family.</text>
</comment>
<dbReference type="Gene3D" id="1.10.3810.10">
    <property type="entry name" value="Biosynthetic peptidoglycan transglycosylase-like"/>
    <property type="match status" value="1"/>
</dbReference>
<dbReference type="PANTHER" id="PTHR32282:SF11">
    <property type="entry name" value="PENICILLIN-BINDING PROTEIN 1B"/>
    <property type="match status" value="1"/>
</dbReference>
<protein>
    <submittedName>
        <fullName evidence="22">Penicillin-binding protein 1A</fullName>
    </submittedName>
</protein>
<dbReference type="Pfam" id="PF00912">
    <property type="entry name" value="Transgly"/>
    <property type="match status" value="1"/>
</dbReference>
<feature type="domain" description="Penicillin-binding protein transpeptidase" evidence="20">
    <location>
        <begin position="448"/>
        <end position="687"/>
    </location>
</feature>
<feature type="domain" description="Glycosyl transferase family 51" evidence="21">
    <location>
        <begin position="98"/>
        <end position="275"/>
    </location>
</feature>
<keyword evidence="13 19" id="KW-0472">Membrane</keyword>
<dbReference type="InterPro" id="IPR023346">
    <property type="entry name" value="Lysozyme-like_dom_sf"/>
</dbReference>
<evidence type="ECO:0000256" key="14">
    <source>
        <dbReference type="ARBA" id="ARBA00023268"/>
    </source>
</evidence>
<evidence type="ECO:0000313" key="22">
    <source>
        <dbReference type="EMBL" id="MFC6997535.1"/>
    </source>
</evidence>
<dbReference type="EMBL" id="JBHSYQ010000003">
    <property type="protein sequence ID" value="MFC6997535.1"/>
    <property type="molecule type" value="Genomic_DNA"/>
</dbReference>
<dbReference type="InterPro" id="IPR001264">
    <property type="entry name" value="Glyco_trans_51"/>
</dbReference>
<keyword evidence="23" id="KW-1185">Reference proteome</keyword>
<organism evidence="22 23">
    <name type="scientific">Rufibacter roseus</name>
    <dbReference type="NCBI Taxonomy" id="1567108"/>
    <lineage>
        <taxon>Bacteria</taxon>
        <taxon>Pseudomonadati</taxon>
        <taxon>Bacteroidota</taxon>
        <taxon>Cytophagia</taxon>
        <taxon>Cytophagales</taxon>
        <taxon>Hymenobacteraceae</taxon>
        <taxon>Rufibacter</taxon>
    </lineage>
</organism>
<comment type="similarity">
    <text evidence="4">In the N-terminal section; belongs to the glycosyltransferase 51 family.</text>
</comment>
<dbReference type="Pfam" id="PF00905">
    <property type="entry name" value="Transpeptidase"/>
    <property type="match status" value="1"/>
</dbReference>
<comment type="catalytic activity">
    <reaction evidence="16">
        <text>Preferential cleavage: (Ac)2-L-Lys-D-Ala-|-D-Ala. Also transpeptidation of peptidyl-alanyl moieties that are N-acyl substituents of D-alanine.</text>
        <dbReference type="EC" id="3.4.16.4"/>
    </reaction>
</comment>
<dbReference type="InterPro" id="IPR001460">
    <property type="entry name" value="PCN-bd_Tpept"/>
</dbReference>
<dbReference type="Proteomes" id="UP001596405">
    <property type="component" value="Unassembled WGS sequence"/>
</dbReference>
<keyword evidence="5" id="KW-1003">Cell membrane</keyword>
<dbReference type="RefSeq" id="WP_082882951.1">
    <property type="nucleotide sequence ID" value="NZ_JBHSYQ010000003.1"/>
</dbReference>
<feature type="region of interest" description="Disordered" evidence="18">
    <location>
        <begin position="787"/>
        <end position="817"/>
    </location>
</feature>
<name>A0ABW2DIR5_9BACT</name>
<keyword evidence="7" id="KW-0645">Protease</keyword>
<evidence type="ECO:0000256" key="15">
    <source>
        <dbReference type="ARBA" id="ARBA00023316"/>
    </source>
</evidence>
<evidence type="ECO:0000256" key="2">
    <source>
        <dbReference type="ARBA" id="ARBA00004752"/>
    </source>
</evidence>
<evidence type="ECO:0000259" key="21">
    <source>
        <dbReference type="Pfam" id="PF00912"/>
    </source>
</evidence>
<dbReference type="InterPro" id="IPR012338">
    <property type="entry name" value="Beta-lactam/transpept-like"/>
</dbReference>
<evidence type="ECO:0000256" key="1">
    <source>
        <dbReference type="ARBA" id="ARBA00004236"/>
    </source>
</evidence>
<evidence type="ECO:0000256" key="5">
    <source>
        <dbReference type="ARBA" id="ARBA00022475"/>
    </source>
</evidence>
<dbReference type="InterPro" id="IPR050396">
    <property type="entry name" value="Glycosyltr_51/Transpeptidase"/>
</dbReference>
<evidence type="ECO:0000256" key="13">
    <source>
        <dbReference type="ARBA" id="ARBA00023136"/>
    </source>
</evidence>
<evidence type="ECO:0000256" key="10">
    <source>
        <dbReference type="ARBA" id="ARBA00022801"/>
    </source>
</evidence>
<evidence type="ECO:0000256" key="6">
    <source>
        <dbReference type="ARBA" id="ARBA00022645"/>
    </source>
</evidence>
<accession>A0ABW2DIR5</accession>
<gene>
    <name evidence="22" type="ORF">ACFQHR_07860</name>
</gene>